<feature type="non-terminal residue" evidence="2">
    <location>
        <position position="130"/>
    </location>
</feature>
<name>A0A4P9Y8D8_9FUNG</name>
<dbReference type="AlphaFoldDB" id="A0A4P9Y8D8"/>
<evidence type="ECO:0000259" key="1">
    <source>
        <dbReference type="PROSITE" id="PS51397"/>
    </source>
</evidence>
<dbReference type="OrthoDB" id="261960at2759"/>
<dbReference type="EMBL" id="KZ987862">
    <property type="protein sequence ID" value="RKP14250.1"/>
    <property type="molecule type" value="Genomic_DNA"/>
</dbReference>
<evidence type="ECO:0000313" key="3">
    <source>
        <dbReference type="Proteomes" id="UP000267251"/>
    </source>
</evidence>
<keyword evidence="3" id="KW-1185">Reference proteome</keyword>
<reference evidence="3" key="1">
    <citation type="journal article" date="2018" name="Nat. Microbiol.">
        <title>Leveraging single-cell genomics to expand the fungal tree of life.</title>
        <authorList>
            <person name="Ahrendt S.R."/>
            <person name="Quandt C.A."/>
            <person name="Ciobanu D."/>
            <person name="Clum A."/>
            <person name="Salamov A."/>
            <person name="Andreopoulos B."/>
            <person name="Cheng J.F."/>
            <person name="Woyke T."/>
            <person name="Pelin A."/>
            <person name="Henrissat B."/>
            <person name="Reynolds N.K."/>
            <person name="Benny G.L."/>
            <person name="Smith M.E."/>
            <person name="James T.Y."/>
            <person name="Grigoriev I.V."/>
        </authorList>
    </citation>
    <scope>NUCLEOTIDE SEQUENCE [LARGE SCALE GENOMIC DNA]</scope>
</reference>
<dbReference type="GO" id="GO:0008237">
    <property type="term" value="F:metallopeptidase activity"/>
    <property type="evidence" value="ECO:0007669"/>
    <property type="project" value="TreeGrafter"/>
</dbReference>
<proteinExistence type="predicted"/>
<dbReference type="PANTHER" id="PTHR46622:SF1">
    <property type="entry name" value="DNA-DEPENDENT METALLOPROTEASE WSS1"/>
    <property type="match status" value="1"/>
</dbReference>
<accession>A0A4P9Y8D8</accession>
<dbReference type="InterPro" id="IPR013536">
    <property type="entry name" value="WLM_dom"/>
</dbReference>
<gene>
    <name evidence="2" type="ORF">BJ684DRAFT_8882</name>
</gene>
<dbReference type="GO" id="GO:0005634">
    <property type="term" value="C:nucleus"/>
    <property type="evidence" value="ECO:0007669"/>
    <property type="project" value="TreeGrafter"/>
</dbReference>
<dbReference type="Pfam" id="PF08325">
    <property type="entry name" value="WLM"/>
    <property type="match status" value="1"/>
</dbReference>
<feature type="domain" description="WLM" evidence="1">
    <location>
        <begin position="1"/>
        <end position="130"/>
    </location>
</feature>
<evidence type="ECO:0000313" key="2">
    <source>
        <dbReference type="EMBL" id="RKP14250.1"/>
    </source>
</evidence>
<protein>
    <submittedName>
        <fullName evidence="2">WLM domain-containing protein</fullName>
    </submittedName>
</protein>
<sequence length="130" mass="14751">MAKKVSELFGEYKALVRRPSRERALALLHRAAEQVRPVMEKRGWKVRRLVEFFPKNGNLLGVNVNHGQEIRLRLRPSRAPTTFLPYEDILGTLLHELTHIVHGPHNAAFHALLGVLLGETEEMMARGAMA</sequence>
<organism evidence="2 3">
    <name type="scientific">Piptocephalis cylindrospora</name>
    <dbReference type="NCBI Taxonomy" id="1907219"/>
    <lineage>
        <taxon>Eukaryota</taxon>
        <taxon>Fungi</taxon>
        <taxon>Fungi incertae sedis</taxon>
        <taxon>Zoopagomycota</taxon>
        <taxon>Zoopagomycotina</taxon>
        <taxon>Zoopagomycetes</taxon>
        <taxon>Zoopagales</taxon>
        <taxon>Piptocephalidaceae</taxon>
        <taxon>Piptocephalis</taxon>
    </lineage>
</organism>
<dbReference type="PANTHER" id="PTHR46622">
    <property type="entry name" value="DNA-DEPENDENT METALLOPROTEASE WSS1"/>
    <property type="match status" value="1"/>
</dbReference>
<dbReference type="Proteomes" id="UP000267251">
    <property type="component" value="Unassembled WGS sequence"/>
</dbReference>
<dbReference type="InterPro" id="IPR053000">
    <property type="entry name" value="WSS1-like_metalloprotease"/>
</dbReference>
<dbReference type="PROSITE" id="PS51397">
    <property type="entry name" value="WLM"/>
    <property type="match status" value="1"/>
</dbReference>
<dbReference type="GO" id="GO:0006281">
    <property type="term" value="P:DNA repair"/>
    <property type="evidence" value="ECO:0007669"/>
    <property type="project" value="TreeGrafter"/>
</dbReference>